<comment type="caution">
    <text evidence="3">The sequence shown here is derived from an EMBL/GenBank/DDBJ whole genome shotgun (WGS) entry which is preliminary data.</text>
</comment>
<evidence type="ECO:0000256" key="1">
    <source>
        <dbReference type="SAM" id="Phobius"/>
    </source>
</evidence>
<keyword evidence="1" id="KW-0472">Membrane</keyword>
<evidence type="ECO:0000259" key="2">
    <source>
        <dbReference type="Pfam" id="PF07885"/>
    </source>
</evidence>
<name>A0A371J2E4_9FIRM</name>
<dbReference type="Gene3D" id="1.10.287.70">
    <property type="match status" value="1"/>
</dbReference>
<keyword evidence="1" id="KW-1133">Transmembrane helix</keyword>
<keyword evidence="4" id="KW-1185">Reference proteome</keyword>
<accession>A0A371J2E4</accession>
<gene>
    <name evidence="3" type="ORF">CHL78_010950</name>
</gene>
<feature type="domain" description="Potassium channel" evidence="2">
    <location>
        <begin position="297"/>
        <end position="350"/>
    </location>
</feature>
<dbReference type="AlphaFoldDB" id="A0A371J2E4"/>
<dbReference type="Proteomes" id="UP000215694">
    <property type="component" value="Unassembled WGS sequence"/>
</dbReference>
<reference evidence="3 4" key="1">
    <citation type="journal article" date="2017" name="Genome Announc.">
        <title>Draft Genome Sequence of Romboutsia weinsteinii sp. nov. Strain CCRI-19649(T) Isolated from Surface Water.</title>
        <authorList>
            <person name="Maheux A.F."/>
            <person name="Boudreau D.K."/>
            <person name="Berube E."/>
            <person name="Boissinot M."/>
            <person name="Cantin P."/>
            <person name="Raymond F."/>
            <person name="Corbeil J."/>
            <person name="Omar R.F."/>
            <person name="Bergeron M.G."/>
        </authorList>
    </citation>
    <scope>NUCLEOTIDE SEQUENCE [LARGE SCALE GENOMIC DNA]</scope>
    <source>
        <strain evidence="3 4">CCRI-19649</strain>
    </source>
</reference>
<dbReference type="Pfam" id="PF07885">
    <property type="entry name" value="Ion_trans_2"/>
    <property type="match status" value="1"/>
</dbReference>
<dbReference type="EMBL" id="NOJY02000017">
    <property type="protein sequence ID" value="RDY26981.1"/>
    <property type="molecule type" value="Genomic_DNA"/>
</dbReference>
<feature type="transmembrane region" description="Helical" evidence="1">
    <location>
        <begin position="294"/>
        <end position="314"/>
    </location>
</feature>
<sequence>MTCKWVSSIDDNVACNRCADESGYCIFHKENKNIEESEIFINEIKNQKISDFRGFIFNEKFVTKDVIDYKYKRLSFTEAQFIKEAIFNDYEFKYDTDFNYTLFEEKVSFKRVTFYRNCSFKETKFVKENIGKKIFEKVKFKGQNLVVNNVENLPRMDGIVFRNYSKFILTNIHYEKEDYLYGKINFKIARIQAQKIGDHDRIGYYYYNERNYGSKIMKITDYPNKREYLSAKFYDSLSRYAIGYGEKPWNILIITILIISIFALLYMLTGLMTSSGDYIGINLSNISKYSISEIINIYVNLWYFSMITFATVGYGDMIVINTMGKILVCIEVFFGVTLAATWASVIIKRMIR</sequence>
<dbReference type="RefSeq" id="WP_094366953.1">
    <property type="nucleotide sequence ID" value="NZ_NOJY02000017.1"/>
</dbReference>
<evidence type="ECO:0000313" key="3">
    <source>
        <dbReference type="EMBL" id="RDY26981.1"/>
    </source>
</evidence>
<protein>
    <submittedName>
        <fullName evidence="3">Transporter</fullName>
    </submittedName>
</protein>
<feature type="transmembrane region" description="Helical" evidence="1">
    <location>
        <begin position="249"/>
        <end position="273"/>
    </location>
</feature>
<dbReference type="SUPFAM" id="SSF81324">
    <property type="entry name" value="Voltage-gated potassium channels"/>
    <property type="match status" value="1"/>
</dbReference>
<organism evidence="3 4">
    <name type="scientific">Romboutsia weinsteinii</name>
    <dbReference type="NCBI Taxonomy" id="2020949"/>
    <lineage>
        <taxon>Bacteria</taxon>
        <taxon>Bacillati</taxon>
        <taxon>Bacillota</taxon>
        <taxon>Clostridia</taxon>
        <taxon>Peptostreptococcales</taxon>
        <taxon>Peptostreptococcaceae</taxon>
        <taxon>Romboutsia</taxon>
    </lineage>
</organism>
<dbReference type="OrthoDB" id="268207at2"/>
<keyword evidence="1" id="KW-0812">Transmembrane</keyword>
<proteinExistence type="predicted"/>
<dbReference type="InterPro" id="IPR013099">
    <property type="entry name" value="K_chnl_dom"/>
</dbReference>
<feature type="transmembrane region" description="Helical" evidence="1">
    <location>
        <begin position="326"/>
        <end position="347"/>
    </location>
</feature>
<evidence type="ECO:0000313" key="4">
    <source>
        <dbReference type="Proteomes" id="UP000215694"/>
    </source>
</evidence>